<proteinExistence type="predicted"/>
<dbReference type="Proteomes" id="UP000185904">
    <property type="component" value="Unassembled WGS sequence"/>
</dbReference>
<dbReference type="EMBL" id="LVCJ01000004">
    <property type="protein sequence ID" value="OAL39612.1"/>
    <property type="molecule type" value="Genomic_DNA"/>
</dbReference>
<reference evidence="2 3" key="1">
    <citation type="submission" date="2016-03" db="EMBL/GenBank/DDBJ databases">
        <title>The draft genome sequence of Fonsecaea nubica causative agent of cutaneous subcutaneous infection in human host.</title>
        <authorList>
            <person name="Costa F."/>
            <person name="Sybren D.H."/>
            <person name="Raittz R.T."/>
            <person name="Weiss V.A."/>
            <person name="Leao A.C."/>
            <person name="Gomes R."/>
            <person name="De Souza E.M."/>
            <person name="Pedrosa F.O."/>
            <person name="Steffens M.B."/>
            <person name="Bombassaro A."/>
            <person name="Tadra-Sfeir M.Z."/>
            <person name="Moreno L.F."/>
            <person name="Najafzadeh M.J."/>
            <person name="Felipe M.S."/>
            <person name="Teixeira M."/>
            <person name="Sun J."/>
            <person name="Xi L."/>
            <person name="Castro M.A."/>
            <person name="Vicente V.A."/>
        </authorList>
    </citation>
    <scope>NUCLEOTIDE SEQUENCE [LARGE SCALE GENOMIC DNA]</scope>
    <source>
        <strain evidence="2 3">CBS 269.64</strain>
    </source>
</reference>
<dbReference type="GeneID" id="34584434"/>
<dbReference type="OrthoDB" id="4160064at2759"/>
<protein>
    <submittedName>
        <fullName evidence="2">Uncharacterized protein</fullName>
    </submittedName>
</protein>
<comment type="caution">
    <text evidence="2">The sequence shown here is derived from an EMBL/GenBank/DDBJ whole genome shotgun (WGS) entry which is preliminary data.</text>
</comment>
<keyword evidence="1" id="KW-0732">Signal</keyword>
<organism evidence="2 3">
    <name type="scientific">Fonsecaea nubica</name>
    <dbReference type="NCBI Taxonomy" id="856822"/>
    <lineage>
        <taxon>Eukaryota</taxon>
        <taxon>Fungi</taxon>
        <taxon>Dikarya</taxon>
        <taxon>Ascomycota</taxon>
        <taxon>Pezizomycotina</taxon>
        <taxon>Eurotiomycetes</taxon>
        <taxon>Chaetothyriomycetidae</taxon>
        <taxon>Chaetothyriales</taxon>
        <taxon>Herpotrichiellaceae</taxon>
        <taxon>Fonsecaea</taxon>
    </lineage>
</organism>
<dbReference type="RefSeq" id="XP_022504624.1">
    <property type="nucleotide sequence ID" value="XM_022639316.1"/>
</dbReference>
<dbReference type="AlphaFoldDB" id="A0A178DD81"/>
<keyword evidence="3" id="KW-1185">Reference proteome</keyword>
<evidence type="ECO:0000256" key="1">
    <source>
        <dbReference type="SAM" id="SignalP"/>
    </source>
</evidence>
<sequence length="217" mass="21997">MSPLTLKTLSALRVLIGATCLLVPRPAGTLFGIPLAPGPEGVLLGRMVGVRDVVLGAYLWKRVRGLEQEQQQQHEDGEVGSMAKSGAPVAAGAGEERLTRTPLLFNNKVNSSVVGGVDVSKDGNTSLSSGVGTGLEQGHGHGIGGGLAALRLAERESALHSAVWLGLVVDTIDVASVLVGSLGGGDPLSDLAKVTVGGGGLVFALIAGQHLLAHQRG</sequence>
<evidence type="ECO:0000313" key="3">
    <source>
        <dbReference type="Proteomes" id="UP000185904"/>
    </source>
</evidence>
<accession>A0A178DD81</accession>
<feature type="signal peptide" evidence="1">
    <location>
        <begin position="1"/>
        <end position="18"/>
    </location>
</feature>
<name>A0A178DD81_9EURO</name>
<gene>
    <name evidence="2" type="ORF">AYO20_01009</name>
</gene>
<evidence type="ECO:0000313" key="2">
    <source>
        <dbReference type="EMBL" id="OAL39612.1"/>
    </source>
</evidence>
<feature type="chain" id="PRO_5008084185" evidence="1">
    <location>
        <begin position="19"/>
        <end position="217"/>
    </location>
</feature>